<evidence type="ECO:0000259" key="1">
    <source>
        <dbReference type="Pfam" id="PF01593"/>
    </source>
</evidence>
<dbReference type="Gene3D" id="3.90.660.20">
    <property type="entry name" value="Protoporphyrinogen oxidase, mitochondrial, domain 2"/>
    <property type="match status" value="1"/>
</dbReference>
<protein>
    <submittedName>
        <fullName evidence="2">Protoporphyrinogen oxidase</fullName>
    </submittedName>
</protein>
<dbReference type="EMBL" id="BMGB01000001">
    <property type="protein sequence ID" value="GGB08304.1"/>
    <property type="molecule type" value="Genomic_DNA"/>
</dbReference>
<dbReference type="SUPFAM" id="SSF51905">
    <property type="entry name" value="FAD/NAD(P)-binding domain"/>
    <property type="match status" value="1"/>
</dbReference>
<accession>A0A916SN30</accession>
<name>A0A916SN30_9MICO</name>
<organism evidence="2 3">
    <name type="scientific">Conyzicola nivalis</name>
    <dbReference type="NCBI Taxonomy" id="1477021"/>
    <lineage>
        <taxon>Bacteria</taxon>
        <taxon>Bacillati</taxon>
        <taxon>Actinomycetota</taxon>
        <taxon>Actinomycetes</taxon>
        <taxon>Micrococcales</taxon>
        <taxon>Microbacteriaceae</taxon>
        <taxon>Conyzicola</taxon>
    </lineage>
</organism>
<evidence type="ECO:0000313" key="3">
    <source>
        <dbReference type="Proteomes" id="UP000606922"/>
    </source>
</evidence>
<proteinExistence type="predicted"/>
<dbReference type="Proteomes" id="UP000606922">
    <property type="component" value="Unassembled WGS sequence"/>
</dbReference>
<dbReference type="PANTHER" id="PTHR42923">
    <property type="entry name" value="PROTOPORPHYRINOGEN OXIDASE"/>
    <property type="match status" value="1"/>
</dbReference>
<feature type="domain" description="Amine oxidase" evidence="1">
    <location>
        <begin position="11"/>
        <end position="266"/>
    </location>
</feature>
<gene>
    <name evidence="2" type="ORF">GCM10010979_23520</name>
</gene>
<dbReference type="Gene3D" id="1.10.3110.10">
    <property type="entry name" value="protoporphyrinogen ix oxidase, domain 3"/>
    <property type="match status" value="1"/>
</dbReference>
<dbReference type="AlphaFoldDB" id="A0A916SN30"/>
<dbReference type="PANTHER" id="PTHR42923:SF3">
    <property type="entry name" value="PROTOPORPHYRINOGEN OXIDASE"/>
    <property type="match status" value="1"/>
</dbReference>
<sequence>MSDVVVVGGGIAGLVIARKLLIEGKSVTLLEAGDRLGGSVSRHVVGGIALDAGAESFATRGGTVEALVRDLGLGDEIVAPNPAGAWLQPVDGPAVPIPATSLLGIPGSPVAEDVIAVLGQSAALRAFAVDAFLPGTVGSKATTLGELVRRRMGDDVLDKLVAPIVNGVHSASPDDLDLDRVAPHLRAALRREGSLARAVRSLRVEAPAGTAVAGLRGGISRIVDELVADLDRFGADVRLNTSVRSVTVGSATTDDDVLGGHIVVAASGVLGPLATPDRVVTLATLVVEQPLLDAAPRGTGLLVAKGARGIRARALTHATAKWQWLAERADGRHVLRLSYGEDPAGLAEIARADAAALLGVPIDPAAVVDFARVQWTRTTAVETAPDGVTLVGEGIAGTGLANIIGHSLAQADAVVRGELQ</sequence>
<dbReference type="InterPro" id="IPR036188">
    <property type="entry name" value="FAD/NAD-bd_sf"/>
</dbReference>
<dbReference type="InterPro" id="IPR002937">
    <property type="entry name" value="Amino_oxidase"/>
</dbReference>
<reference evidence="2" key="1">
    <citation type="journal article" date="2014" name="Int. J. Syst. Evol. Microbiol.">
        <title>Complete genome sequence of Corynebacterium casei LMG S-19264T (=DSM 44701T), isolated from a smear-ripened cheese.</title>
        <authorList>
            <consortium name="US DOE Joint Genome Institute (JGI-PGF)"/>
            <person name="Walter F."/>
            <person name="Albersmeier A."/>
            <person name="Kalinowski J."/>
            <person name="Ruckert C."/>
        </authorList>
    </citation>
    <scope>NUCLEOTIDE SEQUENCE</scope>
    <source>
        <strain evidence="2">CGMCC 1.12813</strain>
    </source>
</reference>
<dbReference type="Gene3D" id="3.50.50.60">
    <property type="entry name" value="FAD/NAD(P)-binding domain"/>
    <property type="match status" value="1"/>
</dbReference>
<dbReference type="InterPro" id="IPR050464">
    <property type="entry name" value="Zeta_carotene_desat/Oxidored"/>
</dbReference>
<comment type="caution">
    <text evidence="2">The sequence shown here is derived from an EMBL/GenBank/DDBJ whole genome shotgun (WGS) entry which is preliminary data.</text>
</comment>
<reference evidence="2" key="2">
    <citation type="submission" date="2020-09" db="EMBL/GenBank/DDBJ databases">
        <authorList>
            <person name="Sun Q."/>
            <person name="Zhou Y."/>
        </authorList>
    </citation>
    <scope>NUCLEOTIDE SEQUENCE</scope>
    <source>
        <strain evidence="2">CGMCC 1.12813</strain>
    </source>
</reference>
<dbReference type="Pfam" id="PF01593">
    <property type="entry name" value="Amino_oxidase"/>
    <property type="match status" value="1"/>
</dbReference>
<evidence type="ECO:0000313" key="2">
    <source>
        <dbReference type="EMBL" id="GGB08304.1"/>
    </source>
</evidence>
<keyword evidence="3" id="KW-1185">Reference proteome</keyword>
<dbReference type="SUPFAM" id="SSF54373">
    <property type="entry name" value="FAD-linked reductases, C-terminal domain"/>
    <property type="match status" value="1"/>
</dbReference>
<dbReference type="GO" id="GO:0016491">
    <property type="term" value="F:oxidoreductase activity"/>
    <property type="evidence" value="ECO:0007669"/>
    <property type="project" value="InterPro"/>
</dbReference>
<dbReference type="RefSeq" id="WP_188510782.1">
    <property type="nucleotide sequence ID" value="NZ_BMGB01000001.1"/>
</dbReference>